<evidence type="ECO:0000313" key="2">
    <source>
        <dbReference type="Proteomes" id="UP001348397"/>
    </source>
</evidence>
<sequence length="124" mass="13931">MTIGIYKATLKHDTGTTTLRVVSLSGKQGAIQQITTSEGCPECAIVDIVEILNDTKQQDMKATTIEEAKSLARAKSLEKKHKDESVFIIYCNRTEHFYIDTDGLIRLWEKSHGYYVNGVYTAEN</sequence>
<name>A0ABU6HQK2_9FLAO</name>
<dbReference type="Proteomes" id="UP001348397">
    <property type="component" value="Unassembled WGS sequence"/>
</dbReference>
<organism evidence="1 2">
    <name type="scientific">Chryseobacterium salviniae</name>
    <dbReference type="NCBI Taxonomy" id="3101750"/>
    <lineage>
        <taxon>Bacteria</taxon>
        <taxon>Pseudomonadati</taxon>
        <taxon>Bacteroidota</taxon>
        <taxon>Flavobacteriia</taxon>
        <taxon>Flavobacteriales</taxon>
        <taxon>Weeksellaceae</taxon>
        <taxon>Chryseobacterium group</taxon>
        <taxon>Chryseobacterium</taxon>
    </lineage>
</organism>
<proteinExistence type="predicted"/>
<protein>
    <recommendedName>
        <fullName evidence="3">DNA-binding protein</fullName>
    </recommendedName>
</protein>
<evidence type="ECO:0008006" key="3">
    <source>
        <dbReference type="Google" id="ProtNLM"/>
    </source>
</evidence>
<accession>A0ABU6HQK2</accession>
<keyword evidence="2" id="KW-1185">Reference proteome</keyword>
<dbReference type="EMBL" id="JAYLAA010000014">
    <property type="protein sequence ID" value="MEC3874752.1"/>
    <property type="molecule type" value="Genomic_DNA"/>
</dbReference>
<gene>
    <name evidence="1" type="ORF">SOP96_03395</name>
</gene>
<comment type="caution">
    <text evidence="1">The sequence shown here is derived from an EMBL/GenBank/DDBJ whole genome shotgun (WGS) entry which is preliminary data.</text>
</comment>
<reference evidence="1 2" key="1">
    <citation type="submission" date="2024-01" db="EMBL/GenBank/DDBJ databases">
        <title>Chryseobacterium sp. T9W2-O.</title>
        <authorList>
            <person name="Maltman C."/>
        </authorList>
    </citation>
    <scope>NUCLEOTIDE SEQUENCE [LARGE SCALE GENOMIC DNA]</scope>
    <source>
        <strain evidence="1 2">T9W2-O</strain>
    </source>
</reference>
<dbReference type="RefSeq" id="WP_312768669.1">
    <property type="nucleotide sequence ID" value="NZ_JAYLAA010000014.1"/>
</dbReference>
<evidence type="ECO:0000313" key="1">
    <source>
        <dbReference type="EMBL" id="MEC3874752.1"/>
    </source>
</evidence>